<dbReference type="AlphaFoldDB" id="B3TAW4"/>
<protein>
    <submittedName>
        <fullName evidence="1">Uncharacterized protein</fullName>
    </submittedName>
</protein>
<organism evidence="1">
    <name type="scientific">uncultured marine crenarchaeote HF4000_APKG8G15</name>
    <dbReference type="NCBI Taxonomy" id="455605"/>
    <lineage>
        <taxon>Archaea</taxon>
        <taxon>Nitrososphaerota</taxon>
        <taxon>Nitrososphaeria</taxon>
        <taxon>Nitrosopumilales</taxon>
        <taxon>environmental samples</taxon>
    </lineage>
</organism>
<reference evidence="1" key="1">
    <citation type="journal article" date="2008" name="ISME J.">
        <title>Genomic patterns of recombination, clonal divergence and environment in marine microbial populations.</title>
        <authorList>
            <person name="Konstantinidis K.T."/>
            <person name="Delong E.F."/>
        </authorList>
    </citation>
    <scope>NUCLEOTIDE SEQUENCE</scope>
</reference>
<sequence>MPIVGTKTASVIRFVVSAATISKTILNTPASCSALASANKTLASDSVFP</sequence>
<dbReference type="EMBL" id="EU016656">
    <property type="protein sequence ID" value="ABZ09723.1"/>
    <property type="molecule type" value="Genomic_DNA"/>
</dbReference>
<name>B3TAW4_9ARCH</name>
<accession>B3TAW4</accession>
<gene>
    <name evidence="1" type="ORF">ALOHA_HF4000APKG8G15ctg1g62</name>
</gene>
<evidence type="ECO:0000313" key="1">
    <source>
        <dbReference type="EMBL" id="ABZ09723.1"/>
    </source>
</evidence>
<proteinExistence type="predicted"/>